<dbReference type="RefSeq" id="WP_034768395.1">
    <property type="nucleotide sequence ID" value="NZ_CCRF01000030.1"/>
</dbReference>
<dbReference type="PANTHER" id="PTHR28629:SF4">
    <property type="entry name" value="TRIOKINASE_FMN CYCLASE"/>
    <property type="match status" value="1"/>
</dbReference>
<evidence type="ECO:0000256" key="4">
    <source>
        <dbReference type="ARBA" id="ARBA00022679"/>
    </source>
</evidence>
<dbReference type="EC" id="2.7.1.121" evidence="3"/>
<dbReference type="Gene3D" id="1.25.40.340">
    <property type="match status" value="1"/>
</dbReference>
<accession>A0A090IYP2</accession>
<keyword evidence="6" id="KW-0319">Glycerol metabolism</keyword>
<evidence type="ECO:0000313" key="11">
    <source>
        <dbReference type="Proteomes" id="UP000040576"/>
    </source>
</evidence>
<gene>
    <name evidence="10" type="ORF">BT1A1_0825</name>
</gene>
<dbReference type="PANTHER" id="PTHR28629">
    <property type="entry name" value="TRIOKINASE/FMN CYCLASE"/>
    <property type="match status" value="1"/>
</dbReference>
<keyword evidence="5" id="KW-0418">Kinase</keyword>
<keyword evidence="11" id="KW-1185">Reference proteome</keyword>
<name>A0A090IYP2_9BACI</name>
<dbReference type="Pfam" id="PF02734">
    <property type="entry name" value="Dak2"/>
    <property type="match status" value="1"/>
</dbReference>
<dbReference type="AlphaFoldDB" id="A0A090IYP2"/>
<dbReference type="PROSITE" id="PS51480">
    <property type="entry name" value="DHAL"/>
    <property type="match status" value="1"/>
</dbReference>
<dbReference type="GO" id="GO:0019563">
    <property type="term" value="P:glycerol catabolic process"/>
    <property type="evidence" value="ECO:0007669"/>
    <property type="project" value="TreeGrafter"/>
</dbReference>
<reference evidence="10 11" key="1">
    <citation type="submission" date="2014-07" db="EMBL/GenBank/DDBJ databases">
        <authorList>
            <person name="Wibberg Daniel"/>
        </authorList>
    </citation>
    <scope>NUCLEOTIDE SEQUENCE [LARGE SCALE GENOMIC DNA]</scope>
</reference>
<dbReference type="Proteomes" id="UP000040576">
    <property type="component" value="Unassembled WGS sequence"/>
</dbReference>
<protein>
    <recommendedName>
        <fullName evidence="3">phosphoenolpyruvate--glycerone phosphotransferase</fullName>
        <ecNumber evidence="3">2.7.1.121</ecNumber>
    </recommendedName>
</protein>
<evidence type="ECO:0000256" key="3">
    <source>
        <dbReference type="ARBA" id="ARBA00012095"/>
    </source>
</evidence>
<evidence type="ECO:0000256" key="7">
    <source>
        <dbReference type="ARBA" id="ARBA00046577"/>
    </source>
</evidence>
<evidence type="ECO:0000256" key="1">
    <source>
        <dbReference type="ARBA" id="ARBA00001113"/>
    </source>
</evidence>
<dbReference type="GO" id="GO:0047324">
    <property type="term" value="F:phosphoenolpyruvate-glycerone phosphotransferase activity"/>
    <property type="evidence" value="ECO:0007669"/>
    <property type="project" value="UniProtKB-EC"/>
</dbReference>
<evidence type="ECO:0000313" key="10">
    <source>
        <dbReference type="EMBL" id="CEE00675.1"/>
    </source>
</evidence>
<keyword evidence="4" id="KW-0808">Transferase</keyword>
<dbReference type="FunFam" id="1.25.40.340:FF:000002">
    <property type="entry name" value="Dihydroxyacetone kinase, L subunit"/>
    <property type="match status" value="1"/>
</dbReference>
<dbReference type="InterPro" id="IPR036117">
    <property type="entry name" value="DhaL_dom_sf"/>
</dbReference>
<comment type="function">
    <text evidence="8">ADP-binding subunit of the dihydroxyacetone kinase, which is responsible for the phosphoenolpyruvate (PEP)-dependent phosphorylation of dihydroxyacetone. DhaL-ADP is converted to DhaL-ATP via a phosphoryl group transfer from DhaM and transmits it to dihydroxyacetone binds to DhaK.</text>
</comment>
<dbReference type="SUPFAM" id="SSF101473">
    <property type="entry name" value="DhaL-like"/>
    <property type="match status" value="1"/>
</dbReference>
<sequence>MELTVKKAKLWMEALNEKIQKHKEYLSELDQAIGDGDHGVNMARGFQEVMNKLSDADYATPSDLLKDVAMVLMSKVGGASGPLYGTAFLKMAMATKNKEKLTEEDLTLAVEEAIKGLEQRGKAQLKDKTMLDVWIPVHHYMKQNSPIDWGNLEATAKGAMEATKELLALKGRAAYLKERSVGHIDPGSVSSYYLFQTLAETMKEGDE</sequence>
<feature type="domain" description="DhaL" evidence="9">
    <location>
        <begin position="6"/>
        <end position="200"/>
    </location>
</feature>
<evidence type="ECO:0000256" key="6">
    <source>
        <dbReference type="ARBA" id="ARBA00022798"/>
    </source>
</evidence>
<dbReference type="GO" id="GO:0005829">
    <property type="term" value="C:cytosol"/>
    <property type="evidence" value="ECO:0007669"/>
    <property type="project" value="TreeGrafter"/>
</dbReference>
<comment type="pathway">
    <text evidence="2">Polyol metabolism; glycerol degradation.</text>
</comment>
<dbReference type="InterPro" id="IPR004007">
    <property type="entry name" value="DhaL_dom"/>
</dbReference>
<comment type="catalytic activity">
    <reaction evidence="1">
        <text>dihydroxyacetone + phosphoenolpyruvate = dihydroxyacetone phosphate + pyruvate</text>
        <dbReference type="Rhea" id="RHEA:18381"/>
        <dbReference type="ChEBI" id="CHEBI:15361"/>
        <dbReference type="ChEBI" id="CHEBI:16016"/>
        <dbReference type="ChEBI" id="CHEBI:57642"/>
        <dbReference type="ChEBI" id="CHEBI:58702"/>
        <dbReference type="EC" id="2.7.1.121"/>
    </reaction>
</comment>
<dbReference type="NCBIfam" id="TIGR02365">
    <property type="entry name" value="dha_L_ycgS"/>
    <property type="match status" value="1"/>
</dbReference>
<organism evidence="10 11">
    <name type="scientific">Caldibacillus thermoamylovorans</name>
    <dbReference type="NCBI Taxonomy" id="35841"/>
    <lineage>
        <taxon>Bacteria</taxon>
        <taxon>Bacillati</taxon>
        <taxon>Bacillota</taxon>
        <taxon>Bacilli</taxon>
        <taxon>Bacillales</taxon>
        <taxon>Bacillaceae</taxon>
        <taxon>Caldibacillus</taxon>
    </lineage>
</organism>
<evidence type="ECO:0000256" key="5">
    <source>
        <dbReference type="ARBA" id="ARBA00022777"/>
    </source>
</evidence>
<evidence type="ECO:0000256" key="2">
    <source>
        <dbReference type="ARBA" id="ARBA00004745"/>
    </source>
</evidence>
<evidence type="ECO:0000259" key="9">
    <source>
        <dbReference type="PROSITE" id="PS51480"/>
    </source>
</evidence>
<dbReference type="InterPro" id="IPR012737">
    <property type="entry name" value="DhaK_L_YcgS"/>
</dbReference>
<dbReference type="GO" id="GO:0004371">
    <property type="term" value="F:glycerone kinase activity"/>
    <property type="evidence" value="ECO:0007669"/>
    <property type="project" value="InterPro"/>
</dbReference>
<evidence type="ECO:0000256" key="8">
    <source>
        <dbReference type="ARBA" id="ARBA00055771"/>
    </source>
</evidence>
<comment type="subunit">
    <text evidence="7">Homodimer. The dihydroxyacetone kinase complex is composed of a homodimer of DhaM, a homodimer of DhaK and the subunit DhaL.</text>
</comment>
<proteinExistence type="predicted"/>
<dbReference type="InterPro" id="IPR050861">
    <property type="entry name" value="Dihydroxyacetone_Kinase"/>
</dbReference>
<dbReference type="EMBL" id="CCRF01000030">
    <property type="protein sequence ID" value="CEE00675.1"/>
    <property type="molecule type" value="Genomic_DNA"/>
</dbReference>
<dbReference type="SMART" id="SM01120">
    <property type="entry name" value="Dak2"/>
    <property type="match status" value="1"/>
</dbReference>